<evidence type="ECO:0000256" key="2">
    <source>
        <dbReference type="SAM" id="SignalP"/>
    </source>
</evidence>
<feature type="chain" id="PRO_5014465528" evidence="2">
    <location>
        <begin position="24"/>
        <end position="129"/>
    </location>
</feature>
<reference evidence="3 4" key="1">
    <citation type="journal article" date="2017" name="Front. Microbiol.">
        <title>Phaeobacter piscinae sp. nov., a species of the Roseobacter group and potential aquaculture probiont.</title>
        <authorList>
            <person name="Sonnenschein E.C."/>
            <person name="Phippen C.B.W."/>
            <person name="Nielsen K.F."/>
            <person name="Mateiu R.V."/>
            <person name="Melchiorsen J."/>
            <person name="Gram L."/>
            <person name="Overmann J."/>
            <person name="Freese H.M."/>
        </authorList>
    </citation>
    <scope>NUCLEOTIDE SEQUENCE [LARGE SCALE GENOMIC DNA]</scope>
    <source>
        <strain evidence="3 4">P88</strain>
    </source>
</reference>
<dbReference type="EMBL" id="CP010725">
    <property type="protein sequence ID" value="AUQ97586.1"/>
    <property type="molecule type" value="Genomic_DNA"/>
</dbReference>
<gene>
    <name evidence="3" type="ORF">PhaeoP88_00179</name>
</gene>
<accession>A0A2I7K4P6</accession>
<sequence precursor="true">MQKTLITAATVFALVVSAGASMAGPLNGHGFGGKAHDVRAFASQAFNNADQMAHTSSRNAGMVGLAANSQGILQIYSVDTVADAVALAQIIAPNAKATYHADHGFGQDQNNLSSTQPLGEEESKIIPVE</sequence>
<evidence type="ECO:0000313" key="4">
    <source>
        <dbReference type="Proteomes" id="UP000236447"/>
    </source>
</evidence>
<evidence type="ECO:0000313" key="3">
    <source>
        <dbReference type="EMBL" id="AUQ97586.1"/>
    </source>
</evidence>
<keyword evidence="2" id="KW-0732">Signal</keyword>
<feature type="region of interest" description="Disordered" evidence="1">
    <location>
        <begin position="102"/>
        <end position="129"/>
    </location>
</feature>
<dbReference type="AlphaFoldDB" id="A0A2I7K4P6"/>
<evidence type="ECO:0000256" key="1">
    <source>
        <dbReference type="SAM" id="MobiDB-lite"/>
    </source>
</evidence>
<name>A0A2I7K4P6_9RHOB</name>
<dbReference type="RefSeq" id="WP_102882891.1">
    <property type="nucleotide sequence ID" value="NZ_CP010725.1"/>
</dbReference>
<proteinExistence type="predicted"/>
<reference evidence="3 4" key="2">
    <citation type="journal article" date="2017" name="Genome Biol. Evol.">
        <title>Trajectories and Drivers of Genome Evolution in Surface-Associated Marine Phaeobacter.</title>
        <authorList>
            <person name="Freese H.M."/>
            <person name="Sikorski J."/>
            <person name="Bunk B."/>
            <person name="Scheuner C."/>
            <person name="Meier-Kolthoff J.P."/>
            <person name="Sproer C."/>
            <person name="Gram L."/>
            <person name="Overmann J."/>
        </authorList>
    </citation>
    <scope>NUCLEOTIDE SEQUENCE [LARGE SCALE GENOMIC DNA]</scope>
    <source>
        <strain evidence="3 4">P88</strain>
    </source>
</reference>
<dbReference type="Proteomes" id="UP000236447">
    <property type="component" value="Chromosome"/>
</dbReference>
<organism evidence="3 4">
    <name type="scientific">Phaeobacter inhibens</name>
    <dbReference type="NCBI Taxonomy" id="221822"/>
    <lineage>
        <taxon>Bacteria</taxon>
        <taxon>Pseudomonadati</taxon>
        <taxon>Pseudomonadota</taxon>
        <taxon>Alphaproteobacteria</taxon>
        <taxon>Rhodobacterales</taxon>
        <taxon>Roseobacteraceae</taxon>
        <taxon>Phaeobacter</taxon>
    </lineage>
</organism>
<protein>
    <submittedName>
        <fullName evidence="3">Outer membrane autotransporter</fullName>
    </submittedName>
</protein>
<feature type="signal peptide" evidence="2">
    <location>
        <begin position="1"/>
        <end position="23"/>
    </location>
</feature>
<feature type="compositionally biased region" description="Polar residues" evidence="1">
    <location>
        <begin position="107"/>
        <end position="117"/>
    </location>
</feature>